<dbReference type="Proteomes" id="UP000324222">
    <property type="component" value="Unassembled WGS sequence"/>
</dbReference>
<comment type="caution">
    <text evidence="1">The sequence shown here is derived from an EMBL/GenBank/DDBJ whole genome shotgun (WGS) entry which is preliminary data.</text>
</comment>
<evidence type="ECO:0000313" key="1">
    <source>
        <dbReference type="EMBL" id="MPC63829.1"/>
    </source>
</evidence>
<sequence length="60" mass="6859">MGICAAVIIAVPLPRVSEKHGGGEELTAFWRPRLKRWIWRLELRLRRDRITATGPLHNGS</sequence>
<dbReference type="AlphaFoldDB" id="A0A5B7H1P3"/>
<accession>A0A5B7H1P3</accession>
<organism evidence="1 2">
    <name type="scientific">Portunus trituberculatus</name>
    <name type="common">Swimming crab</name>
    <name type="synonym">Neptunus trituberculatus</name>
    <dbReference type="NCBI Taxonomy" id="210409"/>
    <lineage>
        <taxon>Eukaryota</taxon>
        <taxon>Metazoa</taxon>
        <taxon>Ecdysozoa</taxon>
        <taxon>Arthropoda</taxon>
        <taxon>Crustacea</taxon>
        <taxon>Multicrustacea</taxon>
        <taxon>Malacostraca</taxon>
        <taxon>Eumalacostraca</taxon>
        <taxon>Eucarida</taxon>
        <taxon>Decapoda</taxon>
        <taxon>Pleocyemata</taxon>
        <taxon>Brachyura</taxon>
        <taxon>Eubrachyura</taxon>
        <taxon>Portunoidea</taxon>
        <taxon>Portunidae</taxon>
        <taxon>Portuninae</taxon>
        <taxon>Portunus</taxon>
    </lineage>
</organism>
<proteinExistence type="predicted"/>
<gene>
    <name evidence="1" type="ORF">E2C01_057934</name>
</gene>
<evidence type="ECO:0000313" key="2">
    <source>
        <dbReference type="Proteomes" id="UP000324222"/>
    </source>
</evidence>
<dbReference type="EMBL" id="VSRR010021319">
    <property type="protein sequence ID" value="MPC63829.1"/>
    <property type="molecule type" value="Genomic_DNA"/>
</dbReference>
<keyword evidence="2" id="KW-1185">Reference proteome</keyword>
<protein>
    <submittedName>
        <fullName evidence="1">Uncharacterized protein</fullName>
    </submittedName>
</protein>
<name>A0A5B7H1P3_PORTR</name>
<reference evidence="1 2" key="1">
    <citation type="submission" date="2019-05" db="EMBL/GenBank/DDBJ databases">
        <title>Another draft genome of Portunus trituberculatus and its Hox gene families provides insights of decapod evolution.</title>
        <authorList>
            <person name="Jeong J.-H."/>
            <person name="Song I."/>
            <person name="Kim S."/>
            <person name="Choi T."/>
            <person name="Kim D."/>
            <person name="Ryu S."/>
            <person name="Kim W."/>
        </authorList>
    </citation>
    <scope>NUCLEOTIDE SEQUENCE [LARGE SCALE GENOMIC DNA]</scope>
    <source>
        <tissue evidence="1">Muscle</tissue>
    </source>
</reference>